<protein>
    <recommendedName>
        <fullName evidence="3">Transcriptional regulator</fullName>
    </recommendedName>
</protein>
<dbReference type="Proteomes" id="UP000187321">
    <property type="component" value="Chromosome"/>
</dbReference>
<accession>A0A1P8R8Y3</accession>
<dbReference type="KEGG" id="hda:BB347_00060"/>
<gene>
    <name evidence="1" type="ORF">BB347_00060</name>
</gene>
<evidence type="ECO:0008006" key="3">
    <source>
        <dbReference type="Google" id="ProtNLM"/>
    </source>
</evidence>
<organism evidence="1 2">
    <name type="scientific">Natronorubrum daqingense</name>
    <dbReference type="NCBI Taxonomy" id="588898"/>
    <lineage>
        <taxon>Archaea</taxon>
        <taxon>Methanobacteriati</taxon>
        <taxon>Methanobacteriota</taxon>
        <taxon>Stenosarchaea group</taxon>
        <taxon>Halobacteria</taxon>
        <taxon>Halobacteriales</taxon>
        <taxon>Natrialbaceae</taxon>
        <taxon>Natronorubrum</taxon>
    </lineage>
</organism>
<dbReference type="EMBL" id="CP019327">
    <property type="protein sequence ID" value="APX95118.1"/>
    <property type="molecule type" value="Genomic_DNA"/>
</dbReference>
<proteinExistence type="predicted"/>
<dbReference type="AlphaFoldDB" id="A0A1P8R8Y3"/>
<sequence length="128" mass="14320">MTNMSTERLDELVIPQEPVDPERLSRILSPYLRLSSDGQFRYQTSFADLSPPEKVLVVLLGELAQSSLGLSTDDRLNPVEIARKAELELGAAYPSLRSLEQDGVVTNEAGQYRVDPSEFERVVKRINS</sequence>
<evidence type="ECO:0000313" key="2">
    <source>
        <dbReference type="Proteomes" id="UP000187321"/>
    </source>
</evidence>
<evidence type="ECO:0000313" key="1">
    <source>
        <dbReference type="EMBL" id="APX95118.1"/>
    </source>
</evidence>
<reference evidence="1 2" key="1">
    <citation type="submission" date="2017-01" db="EMBL/GenBank/DDBJ databases">
        <title>Complete genome sequence of Haloterrigena daqingensis type strain (JX313T).</title>
        <authorList>
            <person name="Shuang W."/>
        </authorList>
    </citation>
    <scope>NUCLEOTIDE SEQUENCE [LARGE SCALE GENOMIC DNA]</scope>
    <source>
        <strain evidence="1 2">JX313</strain>
    </source>
</reference>
<name>A0A1P8R8Y3_9EURY</name>